<evidence type="ECO:0000256" key="6">
    <source>
        <dbReference type="ARBA" id="ARBA00023134"/>
    </source>
</evidence>
<evidence type="ECO:0000313" key="10">
    <source>
        <dbReference type="EMBL" id="EHL11060.1"/>
    </source>
</evidence>
<comment type="function">
    <text evidence="7">Translation factor necessary for the incorporation of selenocysteine into proteins. It probably replaces EF-Tu for the insertion of selenocysteine directed by the UGA codon. SelB binds GTP and GDP.</text>
</comment>
<dbReference type="GO" id="GO:0005829">
    <property type="term" value="C:cytosol"/>
    <property type="evidence" value="ECO:0007669"/>
    <property type="project" value="TreeGrafter"/>
</dbReference>
<dbReference type="GO" id="GO:0003924">
    <property type="term" value="F:GTPase activity"/>
    <property type="evidence" value="ECO:0007669"/>
    <property type="project" value="InterPro"/>
</dbReference>
<dbReference type="InterPro" id="IPR050055">
    <property type="entry name" value="EF-Tu_GTPase"/>
</dbReference>
<dbReference type="InterPro" id="IPR036390">
    <property type="entry name" value="WH_DNA-bd_sf"/>
</dbReference>
<evidence type="ECO:0000313" key="11">
    <source>
        <dbReference type="Proteomes" id="UP000006437"/>
    </source>
</evidence>
<dbReference type="BioCyc" id="EBAC796937-HMP:GMGH-599-MONOMER"/>
<dbReference type="InterPro" id="IPR004535">
    <property type="entry name" value="Transl_elong_SelB"/>
</dbReference>
<name>G9X2J0_9FIRM</name>
<dbReference type="Pfam" id="PF00009">
    <property type="entry name" value="GTP_EFTU"/>
    <property type="match status" value="1"/>
</dbReference>
<evidence type="ECO:0000256" key="2">
    <source>
        <dbReference type="ARBA" id="ARBA00015953"/>
    </source>
</evidence>
<evidence type="ECO:0000256" key="8">
    <source>
        <dbReference type="ARBA" id="ARBA00031615"/>
    </source>
</evidence>
<keyword evidence="10" id="KW-0251">Elongation factor</keyword>
<dbReference type="PANTHER" id="PTHR43721:SF22">
    <property type="entry name" value="ELONGATION FACTOR TU, MITOCHONDRIAL"/>
    <property type="match status" value="1"/>
</dbReference>
<dbReference type="HOGENOM" id="CLU_023030_3_0_9"/>
<reference evidence="10 11" key="1">
    <citation type="submission" date="2011-08" db="EMBL/GenBank/DDBJ databases">
        <title>The Genome Sequence of Eubacteriaceae bacterium ACC19a.</title>
        <authorList>
            <consortium name="The Broad Institute Genome Sequencing Platform"/>
            <person name="Earl A."/>
            <person name="Ward D."/>
            <person name="Feldgarden M."/>
            <person name="Gevers D."/>
            <person name="Sizova M."/>
            <person name="Hazen A."/>
            <person name="Epstein S."/>
            <person name="Young S.K."/>
            <person name="Zeng Q."/>
            <person name="Gargeya S."/>
            <person name="Fitzgerald M."/>
            <person name="Haas B."/>
            <person name="Abouelleil A."/>
            <person name="Alvarado L."/>
            <person name="Arachchi H.M."/>
            <person name="Berlin A."/>
            <person name="Brown A."/>
            <person name="Chapman S.B."/>
            <person name="Chen Z."/>
            <person name="Dunbar C."/>
            <person name="Freedman E."/>
            <person name="Gearin G."/>
            <person name="Gellesch M."/>
            <person name="Goldberg J."/>
            <person name="Griggs A."/>
            <person name="Gujja S."/>
            <person name="Heiman D."/>
            <person name="Howarth C."/>
            <person name="Larson L."/>
            <person name="Lui A."/>
            <person name="MacDonald P.J.P."/>
            <person name="Montmayeur A."/>
            <person name="Murphy C."/>
            <person name="Neiman D."/>
            <person name="Pearson M."/>
            <person name="Priest M."/>
            <person name="Roberts A."/>
            <person name="Saif S."/>
            <person name="Shea T."/>
            <person name="Shenoy N."/>
            <person name="Sisk P."/>
            <person name="Stolte C."/>
            <person name="Sykes S."/>
            <person name="Wortman J."/>
            <person name="Nusbaum C."/>
            <person name="Birren B."/>
        </authorList>
    </citation>
    <scope>NUCLEOTIDE SEQUENCE [LARGE SCALE GENOMIC DNA]</scope>
    <source>
        <strain evidence="10 11">ACC19a</strain>
    </source>
</reference>
<dbReference type="GO" id="GO:0001514">
    <property type="term" value="P:selenocysteine incorporation"/>
    <property type="evidence" value="ECO:0007669"/>
    <property type="project" value="InterPro"/>
</dbReference>
<keyword evidence="4" id="KW-0547">Nucleotide-binding</keyword>
<dbReference type="SUPFAM" id="SSF52540">
    <property type="entry name" value="P-loop containing nucleoside triphosphate hydrolases"/>
    <property type="match status" value="1"/>
</dbReference>
<dbReference type="InterPro" id="IPR036388">
    <property type="entry name" value="WH-like_DNA-bd_sf"/>
</dbReference>
<dbReference type="AlphaFoldDB" id="G9X2J0"/>
<dbReference type="InterPro" id="IPR009000">
    <property type="entry name" value="Transl_B-barrel_sf"/>
</dbReference>
<organism evidence="10 11">
    <name type="scientific">Peptoanaerobacter stomatis</name>
    <dbReference type="NCBI Taxonomy" id="796937"/>
    <lineage>
        <taxon>Bacteria</taxon>
        <taxon>Bacillati</taxon>
        <taxon>Bacillota</taxon>
        <taxon>Clostridia</taxon>
        <taxon>Peptostreptococcales</taxon>
        <taxon>Filifactoraceae</taxon>
        <taxon>Peptoanaerobacter</taxon>
    </lineage>
</organism>
<dbReference type="GO" id="GO:0005525">
    <property type="term" value="F:GTP binding"/>
    <property type="evidence" value="ECO:0007669"/>
    <property type="project" value="UniProtKB-KW"/>
</dbReference>
<dbReference type="Gene3D" id="3.40.50.300">
    <property type="entry name" value="P-loop containing nucleotide triphosphate hydrolases"/>
    <property type="match status" value="1"/>
</dbReference>
<dbReference type="InterPro" id="IPR009001">
    <property type="entry name" value="Transl_elong_EF1A/Init_IF2_C"/>
</dbReference>
<dbReference type="InterPro" id="IPR057335">
    <property type="entry name" value="Beta-barrel_SelB"/>
</dbReference>
<evidence type="ECO:0000259" key="9">
    <source>
        <dbReference type="PROSITE" id="PS51722"/>
    </source>
</evidence>
<keyword evidence="6" id="KW-0342">GTP-binding</keyword>
<dbReference type="SUPFAM" id="SSF50447">
    <property type="entry name" value="Translation proteins"/>
    <property type="match status" value="1"/>
</dbReference>
<dbReference type="Pfam" id="PF25461">
    <property type="entry name" value="Beta-barrel_SelB"/>
    <property type="match status" value="1"/>
</dbReference>
<dbReference type="PRINTS" id="PR00315">
    <property type="entry name" value="ELONGATNFCT"/>
</dbReference>
<dbReference type="PATRIC" id="fig|796937.3.peg.1831"/>
<evidence type="ECO:0000256" key="4">
    <source>
        <dbReference type="ARBA" id="ARBA00022741"/>
    </source>
</evidence>
<protein>
    <recommendedName>
        <fullName evidence="2">Selenocysteine-specific elongation factor</fullName>
    </recommendedName>
    <alternativeName>
        <fullName evidence="8">SelB translation factor</fullName>
    </alternativeName>
</protein>
<dbReference type="Gene3D" id="1.10.10.10">
    <property type="entry name" value="Winged helix-like DNA-binding domain superfamily/Winged helix DNA-binding domain"/>
    <property type="match status" value="1"/>
</dbReference>
<feature type="domain" description="Tr-type G" evidence="9">
    <location>
        <begin position="1"/>
        <end position="169"/>
    </location>
</feature>
<proteinExistence type="predicted"/>
<dbReference type="PANTHER" id="PTHR43721">
    <property type="entry name" value="ELONGATION FACTOR TU-RELATED"/>
    <property type="match status" value="1"/>
</dbReference>
<keyword evidence="3" id="KW-0963">Cytoplasm</keyword>
<dbReference type="SUPFAM" id="SSF46785">
    <property type="entry name" value="Winged helix' DNA-binding domain"/>
    <property type="match status" value="1"/>
</dbReference>
<evidence type="ECO:0000256" key="7">
    <source>
        <dbReference type="ARBA" id="ARBA00025526"/>
    </source>
</evidence>
<dbReference type="SUPFAM" id="SSF50465">
    <property type="entry name" value="EF-Tu/eEF-1alpha/eIF2-gamma C-terminal domain"/>
    <property type="match status" value="1"/>
</dbReference>
<dbReference type="Proteomes" id="UP000006437">
    <property type="component" value="Unassembled WGS sequence"/>
</dbReference>
<dbReference type="InterPro" id="IPR000795">
    <property type="entry name" value="T_Tr_GTP-bd_dom"/>
</dbReference>
<dbReference type="InterPro" id="IPR027417">
    <property type="entry name" value="P-loop_NTPase"/>
</dbReference>
<gene>
    <name evidence="10" type="ORF">HMPREF9629_00597</name>
</gene>
<accession>G9X2J0</accession>
<sequence length="634" mass="73029">MKNIILSTAGHIDHGKTRLIEELTGKNTMHHKEEKLRNITIDLGYADITLKSEINVSIIDVPGHKDYLKNTICGILNSNMSILVISAIDGVCKQTTQHFNIINLTSINHLIIVVTKIDLASEVQIQNTLNQINELVNSSNIQNISTLIIDYENKESIKKLSEKIYEFAKDINQKNTSKNIFKIDNSFTVKGYGTVISGNLISGNLTKNDEITIYPQNLKSKIKNMQSHSKTVETAYANTRLAINIPNIKKEDVFRGNVLSTSSNLQPSNIINALIYTDNISKNIKNHEFVKLYTGTTSITAKIVNLQDKLIYPNSKLLVQLRLKENIMPFISDDIILLDTSSNEIISGGKIINVSNHKKNKIDFDISIFDIDELIFLFAIKEKKITDVSTLKDIYNIDCDKFLNCLKKLEKTNYIKLISFDNYTQHNLQYNKNSKYVADYNFYIKVYEKIKIIIKDFSQKFIYKKSINLNILHSKLNFVDRKYLLPMLIDMGYNIQSDCLILDNKNSNTVNEMKKLSDNLETLIESSKAPIKLKNIASDELSKEILHNNLKDKFVKISDDYICSKKMLNNYKNIIFTHFKINKTLDISEFKAYTNLSRKLSVTVLEYFDLQKITKRFENYRIKYTSFNHNQIFF</sequence>
<comment type="caution">
    <text evidence="10">The sequence shown here is derived from an EMBL/GenBank/DDBJ whole genome shotgun (WGS) entry which is preliminary data.</text>
</comment>
<comment type="subcellular location">
    <subcellularLocation>
        <location evidence="1">Cytoplasm</location>
    </subcellularLocation>
</comment>
<dbReference type="Pfam" id="PF09107">
    <property type="entry name" value="WHD_3rd_SelB"/>
    <property type="match status" value="1"/>
</dbReference>
<dbReference type="EMBL" id="AFZE01000056">
    <property type="protein sequence ID" value="EHL11060.1"/>
    <property type="molecule type" value="Genomic_DNA"/>
</dbReference>
<keyword evidence="5" id="KW-0648">Protein biosynthesis</keyword>
<evidence type="ECO:0000256" key="1">
    <source>
        <dbReference type="ARBA" id="ARBA00004496"/>
    </source>
</evidence>
<dbReference type="Pfam" id="PF03144">
    <property type="entry name" value="GTP_EFTU_D2"/>
    <property type="match status" value="1"/>
</dbReference>
<evidence type="ECO:0000256" key="5">
    <source>
        <dbReference type="ARBA" id="ARBA00022917"/>
    </source>
</evidence>
<dbReference type="InterPro" id="IPR004161">
    <property type="entry name" value="EFTu-like_2"/>
</dbReference>
<dbReference type="PROSITE" id="PS51722">
    <property type="entry name" value="G_TR_2"/>
    <property type="match status" value="1"/>
</dbReference>
<evidence type="ECO:0000256" key="3">
    <source>
        <dbReference type="ARBA" id="ARBA00022490"/>
    </source>
</evidence>
<dbReference type="RefSeq" id="WP_009524833.1">
    <property type="nucleotide sequence ID" value="NZ_JH414548.1"/>
</dbReference>
<dbReference type="InterPro" id="IPR015191">
    <property type="entry name" value="SelB_WHD4"/>
</dbReference>
<dbReference type="GO" id="GO:0003746">
    <property type="term" value="F:translation elongation factor activity"/>
    <property type="evidence" value="ECO:0007669"/>
    <property type="project" value="UniProtKB-KW"/>
</dbReference>
<dbReference type="NCBIfam" id="TIGR00475">
    <property type="entry name" value="selB"/>
    <property type="match status" value="1"/>
</dbReference>
<dbReference type="GO" id="GO:0003723">
    <property type="term" value="F:RNA binding"/>
    <property type="evidence" value="ECO:0007669"/>
    <property type="project" value="InterPro"/>
</dbReference>
<dbReference type="Gene3D" id="2.40.30.10">
    <property type="entry name" value="Translation factors"/>
    <property type="match status" value="1"/>
</dbReference>